<dbReference type="Pfam" id="PF09862">
    <property type="entry name" value="DUF2089"/>
    <property type="match status" value="1"/>
</dbReference>
<dbReference type="AlphaFoldDB" id="A0A163U455"/>
<name>A0A163U455_9BACL</name>
<sequence>MKYPIITQCPVCDHPLHAVKLECGHCRTTIENTFELSKLALLSPEQLHFVITFLVNRGNIKEVEKELGISYPTVRGKLNDIITALGYDTRKKPEVDEKKVISMLENGEITADEAVKMLKDE</sequence>
<feature type="domain" description="DUF2089" evidence="2">
    <location>
        <begin position="9"/>
        <end position="40"/>
    </location>
</feature>
<proteinExistence type="predicted"/>
<evidence type="ECO:0000313" key="4">
    <source>
        <dbReference type="Proteomes" id="UP000076563"/>
    </source>
</evidence>
<evidence type="ECO:0008006" key="5">
    <source>
        <dbReference type="Google" id="ProtNLM"/>
    </source>
</evidence>
<comment type="caution">
    <text evidence="3">The sequence shown here is derived from an EMBL/GenBank/DDBJ whole genome shotgun (WGS) entry which is preliminary data.</text>
</comment>
<reference evidence="4" key="1">
    <citation type="submission" date="2016-01" db="EMBL/GenBank/DDBJ databases">
        <title>Draft genome of Chromobacterium sp. F49.</title>
        <authorList>
            <person name="Hong K.W."/>
        </authorList>
    </citation>
    <scope>NUCLEOTIDE SEQUENCE [LARGE SCALE GENOMIC DNA]</scope>
    <source>
        <strain evidence="4">M63</strain>
    </source>
</reference>
<keyword evidence="4" id="KW-1185">Reference proteome</keyword>
<evidence type="ECO:0000313" key="3">
    <source>
        <dbReference type="EMBL" id="KZE72786.1"/>
    </source>
</evidence>
<organism evidence="3 4">
    <name type="scientific">Paenibacillus elgii</name>
    <dbReference type="NCBI Taxonomy" id="189691"/>
    <lineage>
        <taxon>Bacteria</taxon>
        <taxon>Bacillati</taxon>
        <taxon>Bacillota</taxon>
        <taxon>Bacilli</taxon>
        <taxon>Bacillales</taxon>
        <taxon>Paenibacillaceae</taxon>
        <taxon>Paenibacillus</taxon>
    </lineage>
</organism>
<dbReference type="InterPro" id="IPR018658">
    <property type="entry name" value="DUF2089"/>
</dbReference>
<protein>
    <recommendedName>
        <fullName evidence="5">DUF2089 domain-containing protein</fullName>
    </recommendedName>
</protein>
<dbReference type="Pfam" id="PF22747">
    <property type="entry name" value="Zn_ribbon_DUF2089"/>
    <property type="match status" value="1"/>
</dbReference>
<accession>A0A163U455</accession>
<gene>
    <name evidence="3" type="ORF">AV654_04490</name>
</gene>
<feature type="domain" description="DUF2089" evidence="1">
    <location>
        <begin position="42"/>
        <end position="87"/>
    </location>
</feature>
<dbReference type="Proteomes" id="UP000076563">
    <property type="component" value="Unassembled WGS sequence"/>
</dbReference>
<dbReference type="EMBL" id="LQRA01000099">
    <property type="protein sequence ID" value="KZE72786.1"/>
    <property type="molecule type" value="Genomic_DNA"/>
</dbReference>
<dbReference type="RefSeq" id="WP_063187382.1">
    <property type="nucleotide sequence ID" value="NZ_CP121215.1"/>
</dbReference>
<dbReference type="OrthoDB" id="9797643at2"/>
<evidence type="ECO:0000259" key="1">
    <source>
        <dbReference type="Pfam" id="PF09862"/>
    </source>
</evidence>
<dbReference type="InterPro" id="IPR053957">
    <property type="entry name" value="DUF2089_Zn_ribbon"/>
</dbReference>
<evidence type="ECO:0000259" key="2">
    <source>
        <dbReference type="Pfam" id="PF22747"/>
    </source>
</evidence>